<organism evidence="2">
    <name type="scientific">Lepeophtheirus salmonis</name>
    <name type="common">Salmon louse</name>
    <name type="synonym">Caligus salmonis</name>
    <dbReference type="NCBI Taxonomy" id="72036"/>
    <lineage>
        <taxon>Eukaryota</taxon>
        <taxon>Metazoa</taxon>
        <taxon>Ecdysozoa</taxon>
        <taxon>Arthropoda</taxon>
        <taxon>Crustacea</taxon>
        <taxon>Multicrustacea</taxon>
        <taxon>Hexanauplia</taxon>
        <taxon>Copepoda</taxon>
        <taxon>Siphonostomatoida</taxon>
        <taxon>Caligidae</taxon>
        <taxon>Lepeophtheirus</taxon>
    </lineage>
</organism>
<evidence type="ECO:0000313" key="2">
    <source>
        <dbReference type="EMBL" id="CDW23331.1"/>
    </source>
</evidence>
<feature type="compositionally biased region" description="Polar residues" evidence="1">
    <location>
        <begin position="7"/>
        <end position="31"/>
    </location>
</feature>
<evidence type="ECO:0000256" key="1">
    <source>
        <dbReference type="SAM" id="MobiDB-lite"/>
    </source>
</evidence>
<dbReference type="EMBL" id="HACA01005970">
    <property type="protein sequence ID" value="CDW23331.1"/>
    <property type="molecule type" value="Transcribed_RNA"/>
</dbReference>
<dbReference type="OrthoDB" id="6077919at2759"/>
<sequence>MSFLTEVSSSAGGNNNLDYTNTQTTHESSNYDYHLPHTKTIDLIGEEFAPRKDSPTITTGSSIAIVTSSGGLPVSSTFFLNSNNILTTLAPLSGSNSSLLQAISASGGQVVTLPNVSSLNHHDIINSTSVSTSSVSAENSTVISTLPFNAGTHISDVMQQTSITPTTSSNSNTEENGVLLCNLDELSR</sequence>
<dbReference type="EMBL" id="HACA01005969">
    <property type="protein sequence ID" value="CDW23330.1"/>
    <property type="molecule type" value="Transcribed_RNA"/>
</dbReference>
<name>A0A0K2TCZ2_LEPSM</name>
<dbReference type="AlphaFoldDB" id="A0A0K2TCZ2"/>
<reference evidence="2" key="1">
    <citation type="submission" date="2014-05" db="EMBL/GenBank/DDBJ databases">
        <authorList>
            <person name="Chronopoulou M."/>
        </authorList>
    </citation>
    <scope>NUCLEOTIDE SEQUENCE</scope>
    <source>
        <tissue evidence="2">Whole organism</tissue>
    </source>
</reference>
<feature type="region of interest" description="Disordered" evidence="1">
    <location>
        <begin position="7"/>
        <end position="33"/>
    </location>
</feature>
<proteinExistence type="predicted"/>
<protein>
    <submittedName>
        <fullName evidence="2">Uncharacterized protein</fullName>
    </submittedName>
</protein>
<accession>A0A0K2TCZ2</accession>